<keyword evidence="1" id="KW-0732">Signal</keyword>
<feature type="chain" id="PRO_5027028509" evidence="1">
    <location>
        <begin position="26"/>
        <end position="497"/>
    </location>
</feature>
<comment type="caution">
    <text evidence="2">The sequence shown here is derived from an EMBL/GenBank/DDBJ whole genome shotgun (WGS) entry which is preliminary data.</text>
</comment>
<keyword evidence="3" id="KW-1185">Reference proteome</keyword>
<dbReference type="RefSeq" id="WP_164039970.1">
    <property type="nucleotide sequence ID" value="NZ_JAAGNZ010000001.1"/>
</dbReference>
<name>A0A6M0IKC5_9BACT</name>
<evidence type="ECO:0000313" key="2">
    <source>
        <dbReference type="EMBL" id="NEU68282.1"/>
    </source>
</evidence>
<dbReference type="PROSITE" id="PS51257">
    <property type="entry name" value="PROKAR_LIPOPROTEIN"/>
    <property type="match status" value="1"/>
</dbReference>
<dbReference type="EMBL" id="JAAGNZ010000001">
    <property type="protein sequence ID" value="NEU68282.1"/>
    <property type="molecule type" value="Genomic_DNA"/>
</dbReference>
<dbReference type="Proteomes" id="UP000477386">
    <property type="component" value="Unassembled WGS sequence"/>
</dbReference>
<gene>
    <name evidence="2" type="ORF">GK091_15425</name>
</gene>
<accession>A0A6M0IKC5</accession>
<evidence type="ECO:0000313" key="3">
    <source>
        <dbReference type="Proteomes" id="UP000477386"/>
    </source>
</evidence>
<reference evidence="2 3" key="1">
    <citation type="submission" date="2020-02" db="EMBL/GenBank/DDBJ databases">
        <title>Draft genome sequence of two Spirosoma agri KCTC 52727 and Spirosoma terrae KCTC 52035.</title>
        <authorList>
            <person name="Rojas J."/>
            <person name="Ambika Manirajan B."/>
            <person name="Ratering S."/>
            <person name="Suarez C."/>
            <person name="Schnell S."/>
        </authorList>
    </citation>
    <scope>NUCLEOTIDE SEQUENCE [LARGE SCALE GENOMIC DNA]</scope>
    <source>
        <strain evidence="2 3">KCTC 52727</strain>
    </source>
</reference>
<dbReference type="AlphaFoldDB" id="A0A6M0IKC5"/>
<sequence length="497" mass="56026">MNTMYKRPVCLLLASVLLIFSACQRGSMEPVDFGQTQSVKVSAEVAEQYRIEFAKLMAKAVAREDVRTLLKTEAKKQFDNDTDILYQRTKNTKLENGQTFEEALIELYGSQENFNKIVNSLPLLTIFIPTLDKFSVDKWDIKTELPQVASYPNKIGDGKNQYTFPAFTQAGESVLLQKHIKPTSATILIKDNERLFVKNKDNQNARLPFGANRLINEGGVTYDFIDASFDASFSKSVANNKQARIARSANELGQEVKDSYEFGLQYQRDYIYYGIAPERGVNTGTLRDNYYEYITTFGVLSPASFDHIVDDPTNDWGDGNLEFVINVIAVDGKSALNTQTKGFSCNLRDMFFFSGNKDSHQVYNSYTYFLPTPIELFRWDMERYGDAIKFLVYESDPTTSGTTTYSTTTTSTYGFNFNIGVKDGPNFGINASNVDARNHTYSVVVAGAPDYLYDAVLTWRDKVVTEKYDLGGGSVYYGINDVQTGTVSMTVEPRRKF</sequence>
<feature type="signal peptide" evidence="1">
    <location>
        <begin position="1"/>
        <end position="25"/>
    </location>
</feature>
<protein>
    <submittedName>
        <fullName evidence="2">Uncharacterized protein</fullName>
    </submittedName>
</protein>
<organism evidence="2 3">
    <name type="scientific">Spirosoma agri</name>
    <dbReference type="NCBI Taxonomy" id="1987381"/>
    <lineage>
        <taxon>Bacteria</taxon>
        <taxon>Pseudomonadati</taxon>
        <taxon>Bacteroidota</taxon>
        <taxon>Cytophagia</taxon>
        <taxon>Cytophagales</taxon>
        <taxon>Cytophagaceae</taxon>
        <taxon>Spirosoma</taxon>
    </lineage>
</organism>
<evidence type="ECO:0000256" key="1">
    <source>
        <dbReference type="SAM" id="SignalP"/>
    </source>
</evidence>
<proteinExistence type="predicted"/>